<protein>
    <submittedName>
        <fullName evidence="5">MutT/Nudix family protein</fullName>
    </submittedName>
</protein>
<evidence type="ECO:0000313" key="6">
    <source>
        <dbReference type="Proteomes" id="UP000268048"/>
    </source>
</evidence>
<dbReference type="InterPro" id="IPR020084">
    <property type="entry name" value="NUDIX_hydrolase_CS"/>
</dbReference>
<evidence type="ECO:0000256" key="3">
    <source>
        <dbReference type="RuleBase" id="RU003476"/>
    </source>
</evidence>
<organism evidence="5 6">
    <name type="scientific">Pseudomonas chlororaphis</name>
    <dbReference type="NCBI Taxonomy" id="587753"/>
    <lineage>
        <taxon>Bacteria</taxon>
        <taxon>Pseudomonadati</taxon>
        <taxon>Pseudomonadota</taxon>
        <taxon>Gammaproteobacteria</taxon>
        <taxon>Pseudomonadales</taxon>
        <taxon>Pseudomonadaceae</taxon>
        <taxon>Pseudomonas</taxon>
    </lineage>
</organism>
<dbReference type="Pfam" id="PF00293">
    <property type="entry name" value="NUDIX"/>
    <property type="match status" value="1"/>
</dbReference>
<dbReference type="Proteomes" id="UP000268048">
    <property type="component" value="Chromosome"/>
</dbReference>
<sequence length="171" mass="19844">MMTDVPDRSTLDRHFTASAFVLNPDRKMLLLHHRKLGVWLYPGGHIEQGETPDVAVLREIYEETGIHAALLGERDLELADAETDVTVLHQPYRILCEFIDDKRGPHYHLDLIYLTATDLRACPPEREVENARFFSRRETAELKMFPNFRRMVDRVFADAQVWDMVGRKVAP</sequence>
<reference evidence="5 6" key="1">
    <citation type="submission" date="2018-03" db="EMBL/GenBank/DDBJ databases">
        <title>Diversity of phytobeneficial traits revealed by whole-genome analysis of worldwide-isolated phenazine-producing Pseudomonas spp.</title>
        <authorList>
            <person name="Biessy A."/>
            <person name="Novinscak A."/>
            <person name="Blom J."/>
            <person name="Leger G."/>
            <person name="Thomashow L.S."/>
            <person name="Cazorla F.M."/>
            <person name="Josic D."/>
            <person name="Filion M."/>
        </authorList>
    </citation>
    <scope>NUCLEOTIDE SEQUENCE [LARGE SCALE GENOMIC DNA]</scope>
    <source>
        <strain evidence="5 6">B25</strain>
    </source>
</reference>
<dbReference type="InterPro" id="IPR000086">
    <property type="entry name" value="NUDIX_hydrolase_dom"/>
</dbReference>
<proteinExistence type="inferred from homology"/>
<gene>
    <name evidence="5" type="ORF">C4K04_6535</name>
</gene>
<dbReference type="SUPFAM" id="SSF55811">
    <property type="entry name" value="Nudix"/>
    <property type="match status" value="1"/>
</dbReference>
<feature type="domain" description="Nudix hydrolase" evidence="4">
    <location>
        <begin position="12"/>
        <end position="158"/>
    </location>
</feature>
<dbReference type="PANTHER" id="PTHR43736">
    <property type="entry name" value="ADP-RIBOSE PYROPHOSPHATASE"/>
    <property type="match status" value="1"/>
</dbReference>
<name>A0A3G7TYG5_9PSED</name>
<dbReference type="PRINTS" id="PR00502">
    <property type="entry name" value="NUDIXFAMILY"/>
</dbReference>
<evidence type="ECO:0000256" key="2">
    <source>
        <dbReference type="ARBA" id="ARBA00022801"/>
    </source>
</evidence>
<dbReference type="GO" id="GO:0016787">
    <property type="term" value="F:hydrolase activity"/>
    <property type="evidence" value="ECO:0007669"/>
    <property type="project" value="UniProtKB-KW"/>
</dbReference>
<evidence type="ECO:0000256" key="1">
    <source>
        <dbReference type="ARBA" id="ARBA00001946"/>
    </source>
</evidence>
<dbReference type="InterPro" id="IPR015797">
    <property type="entry name" value="NUDIX_hydrolase-like_dom_sf"/>
</dbReference>
<dbReference type="InterPro" id="IPR020476">
    <property type="entry name" value="Nudix_hydrolase"/>
</dbReference>
<comment type="similarity">
    <text evidence="3">Belongs to the Nudix hydrolase family.</text>
</comment>
<keyword evidence="2 3" id="KW-0378">Hydrolase</keyword>
<dbReference type="AlphaFoldDB" id="A0A3G7TYG5"/>
<dbReference type="PROSITE" id="PS00893">
    <property type="entry name" value="NUDIX_BOX"/>
    <property type="match status" value="1"/>
</dbReference>
<dbReference type="CDD" id="cd03674">
    <property type="entry name" value="NUDIX_Hydrolase"/>
    <property type="match status" value="1"/>
</dbReference>
<comment type="cofactor">
    <cofactor evidence="1">
        <name>Mg(2+)</name>
        <dbReference type="ChEBI" id="CHEBI:18420"/>
    </cofactor>
</comment>
<dbReference type="PANTHER" id="PTHR43736:SF1">
    <property type="entry name" value="DIHYDRONEOPTERIN TRIPHOSPHATE DIPHOSPHATASE"/>
    <property type="match status" value="1"/>
</dbReference>
<evidence type="ECO:0000259" key="4">
    <source>
        <dbReference type="PROSITE" id="PS51462"/>
    </source>
</evidence>
<accession>A0A3G7TYG5</accession>
<dbReference type="Gene3D" id="3.90.79.10">
    <property type="entry name" value="Nucleoside Triphosphate Pyrophosphohydrolase"/>
    <property type="match status" value="1"/>
</dbReference>
<dbReference type="PROSITE" id="PS51462">
    <property type="entry name" value="NUDIX"/>
    <property type="match status" value="1"/>
</dbReference>
<dbReference type="EMBL" id="CP027753">
    <property type="protein sequence ID" value="AZE52163.1"/>
    <property type="molecule type" value="Genomic_DNA"/>
</dbReference>
<evidence type="ECO:0000313" key="5">
    <source>
        <dbReference type="EMBL" id="AZE52163.1"/>
    </source>
</evidence>